<comment type="caution">
    <text evidence="2">The sequence shown here is derived from an EMBL/GenBank/DDBJ whole genome shotgun (WGS) entry which is preliminary data.</text>
</comment>
<evidence type="ECO:0000256" key="1">
    <source>
        <dbReference type="SAM" id="MobiDB-lite"/>
    </source>
</evidence>
<name>A0A021VRB9_9CELL</name>
<dbReference type="EMBL" id="AXCW01000077">
    <property type="protein sequence ID" value="EYR63668.1"/>
    <property type="molecule type" value="Genomic_DNA"/>
</dbReference>
<keyword evidence="3" id="KW-1185">Reference proteome</keyword>
<proteinExistence type="predicted"/>
<evidence type="ECO:0000313" key="3">
    <source>
        <dbReference type="Proteomes" id="UP000019753"/>
    </source>
</evidence>
<dbReference type="Proteomes" id="UP000019753">
    <property type="component" value="Unassembled WGS sequence"/>
</dbReference>
<dbReference type="Pfam" id="PF20046">
    <property type="entry name" value="DUF6448"/>
    <property type="match status" value="1"/>
</dbReference>
<sequence length="193" mass="20474">MDGPVVTAARRALDADDVNLLLPYVHADGEDEVREVFALVRTVRHEGTTAREVADRLLFETVVRVHRAGEGAPFTGLKPAGLDVGPAIPLAEQALADGDAAELVELLTGAVRSEAERRLGLALAAADEAATGVPQARRWVEAMLGLQVWAHGVHKAVHGGGHGGHDTDHEHPDEHEPATPDRGPAALLRDHPE</sequence>
<gene>
    <name evidence="2" type="ORF">N866_19000</name>
</gene>
<dbReference type="InterPro" id="IPR045613">
    <property type="entry name" value="DUF6448"/>
</dbReference>
<feature type="compositionally biased region" description="Basic and acidic residues" evidence="1">
    <location>
        <begin position="163"/>
        <end position="179"/>
    </location>
</feature>
<protein>
    <submittedName>
        <fullName evidence="2">Uncharacterized protein</fullName>
    </submittedName>
</protein>
<reference evidence="2 3" key="1">
    <citation type="submission" date="2014-01" db="EMBL/GenBank/DDBJ databases">
        <title>Actinotalea ferrariae CF5-4.</title>
        <authorList>
            <person name="Chen F."/>
            <person name="Li Y."/>
            <person name="Wang G."/>
        </authorList>
    </citation>
    <scope>NUCLEOTIDE SEQUENCE [LARGE SCALE GENOMIC DNA]</scope>
    <source>
        <strain evidence="2 3">CF5-4</strain>
    </source>
</reference>
<dbReference type="AlphaFoldDB" id="A0A021VRB9"/>
<accession>A0A021VRB9</accession>
<evidence type="ECO:0000313" key="2">
    <source>
        <dbReference type="EMBL" id="EYR63668.1"/>
    </source>
</evidence>
<feature type="region of interest" description="Disordered" evidence="1">
    <location>
        <begin position="155"/>
        <end position="193"/>
    </location>
</feature>
<organism evidence="2 3">
    <name type="scientific">Actinotalea ferrariae CF5-4</name>
    <dbReference type="NCBI Taxonomy" id="948458"/>
    <lineage>
        <taxon>Bacteria</taxon>
        <taxon>Bacillati</taxon>
        <taxon>Actinomycetota</taxon>
        <taxon>Actinomycetes</taxon>
        <taxon>Micrococcales</taxon>
        <taxon>Cellulomonadaceae</taxon>
        <taxon>Actinotalea</taxon>
    </lineage>
</organism>